<evidence type="ECO:0008006" key="7">
    <source>
        <dbReference type="Google" id="ProtNLM"/>
    </source>
</evidence>
<dbReference type="PANTHER" id="PTHR15565">
    <property type="entry name" value="AATF PROTEIN APOPTOSIS ANTAGONIZING TRANSCRIPTION FACTOR"/>
    <property type="match status" value="1"/>
</dbReference>
<reference evidence="5 6" key="1">
    <citation type="submission" date="2012-04" db="EMBL/GenBank/DDBJ databases">
        <title>The Genome Sequence of Saprolegnia declina VS20.</title>
        <authorList>
            <consortium name="The Broad Institute Genome Sequencing Platform"/>
            <person name="Russ C."/>
            <person name="Nusbaum C."/>
            <person name="Tyler B."/>
            <person name="van West P."/>
            <person name="Dieguez-Uribeondo J."/>
            <person name="de Bruijn I."/>
            <person name="Tripathy S."/>
            <person name="Jiang R."/>
            <person name="Young S.K."/>
            <person name="Zeng Q."/>
            <person name="Gargeya S."/>
            <person name="Fitzgerald M."/>
            <person name="Haas B."/>
            <person name="Abouelleil A."/>
            <person name="Alvarado L."/>
            <person name="Arachchi H.M."/>
            <person name="Berlin A."/>
            <person name="Chapman S.B."/>
            <person name="Goldberg J."/>
            <person name="Griggs A."/>
            <person name="Gujja S."/>
            <person name="Hansen M."/>
            <person name="Howarth C."/>
            <person name="Imamovic A."/>
            <person name="Larimer J."/>
            <person name="McCowen C."/>
            <person name="Montmayeur A."/>
            <person name="Murphy C."/>
            <person name="Neiman D."/>
            <person name="Pearson M."/>
            <person name="Priest M."/>
            <person name="Roberts A."/>
            <person name="Saif S."/>
            <person name="Shea T."/>
            <person name="Sisk P."/>
            <person name="Sykes S."/>
            <person name="Wortman J."/>
            <person name="Nusbaum C."/>
            <person name="Birren B."/>
        </authorList>
    </citation>
    <scope>NUCLEOTIDE SEQUENCE [LARGE SCALE GENOMIC DNA]</scope>
    <source>
        <strain evidence="5 6">VS20</strain>
    </source>
</reference>
<feature type="domain" description="Apoptosis-antagonizing transcription factor C-terminal" evidence="3">
    <location>
        <begin position="343"/>
        <end position="419"/>
    </location>
</feature>
<dbReference type="Pfam" id="PF08164">
    <property type="entry name" value="TRAUB"/>
    <property type="match status" value="1"/>
</dbReference>
<evidence type="ECO:0000259" key="3">
    <source>
        <dbReference type="Pfam" id="PF08164"/>
    </source>
</evidence>
<feature type="domain" description="AATF leucine zipper-containing" evidence="4">
    <location>
        <begin position="170"/>
        <end position="279"/>
    </location>
</feature>
<gene>
    <name evidence="5" type="ORF">SDRG_08983</name>
</gene>
<feature type="compositionally biased region" description="Acidic residues" evidence="2">
    <location>
        <begin position="83"/>
        <end position="102"/>
    </location>
</feature>
<evidence type="ECO:0000313" key="5">
    <source>
        <dbReference type="EMBL" id="EQC33473.1"/>
    </source>
</evidence>
<evidence type="ECO:0000256" key="2">
    <source>
        <dbReference type="SAM" id="MobiDB-lite"/>
    </source>
</evidence>
<dbReference type="InParanoid" id="T0RMF3"/>
<dbReference type="InterPro" id="IPR025160">
    <property type="entry name" value="AATF"/>
</dbReference>
<evidence type="ECO:0000313" key="6">
    <source>
        <dbReference type="Proteomes" id="UP000030762"/>
    </source>
</evidence>
<dbReference type="STRING" id="1156394.T0RMF3"/>
<dbReference type="VEuPathDB" id="FungiDB:SDRG_08983"/>
<evidence type="ECO:0000256" key="1">
    <source>
        <dbReference type="ARBA" id="ARBA00008966"/>
    </source>
</evidence>
<organism evidence="5 6">
    <name type="scientific">Saprolegnia diclina (strain VS20)</name>
    <dbReference type="NCBI Taxonomy" id="1156394"/>
    <lineage>
        <taxon>Eukaryota</taxon>
        <taxon>Sar</taxon>
        <taxon>Stramenopiles</taxon>
        <taxon>Oomycota</taxon>
        <taxon>Saprolegniomycetes</taxon>
        <taxon>Saprolegniales</taxon>
        <taxon>Saprolegniaceae</taxon>
        <taxon>Saprolegnia</taxon>
    </lineage>
</organism>
<name>T0RMF3_SAPDV</name>
<dbReference type="PANTHER" id="PTHR15565:SF0">
    <property type="entry name" value="PROTEIN AATF"/>
    <property type="match status" value="1"/>
</dbReference>
<feature type="region of interest" description="Disordered" evidence="2">
    <location>
        <begin position="1"/>
        <end position="144"/>
    </location>
</feature>
<comment type="similarity">
    <text evidence="1">Belongs to the AATF family.</text>
</comment>
<dbReference type="eggNOG" id="KOG2773">
    <property type="taxonomic scope" value="Eukaryota"/>
</dbReference>
<dbReference type="AlphaFoldDB" id="T0RMF3"/>
<dbReference type="GeneID" id="19949710"/>
<dbReference type="RefSeq" id="XP_008613113.1">
    <property type="nucleotide sequence ID" value="XM_008614891.1"/>
</dbReference>
<dbReference type="Proteomes" id="UP000030762">
    <property type="component" value="Unassembled WGS sequence"/>
</dbReference>
<proteinExistence type="inferred from homology"/>
<feature type="compositionally biased region" description="Acidic residues" evidence="2">
    <location>
        <begin position="110"/>
        <end position="135"/>
    </location>
</feature>
<evidence type="ECO:0000259" key="4">
    <source>
        <dbReference type="Pfam" id="PF13339"/>
    </source>
</evidence>
<keyword evidence="6" id="KW-1185">Reference proteome</keyword>
<dbReference type="OMA" id="GEHENNK"/>
<dbReference type="Pfam" id="PF13339">
    <property type="entry name" value="AATF-Che1"/>
    <property type="match status" value="1"/>
</dbReference>
<dbReference type="GO" id="GO:0005730">
    <property type="term" value="C:nucleolus"/>
    <property type="evidence" value="ECO:0007669"/>
    <property type="project" value="TreeGrafter"/>
</dbReference>
<dbReference type="InterPro" id="IPR039223">
    <property type="entry name" value="AATF/Bfr2"/>
</dbReference>
<protein>
    <recommendedName>
        <fullName evidence="7">Apoptosis-antagonizing transcription factor C-terminal domain-containing protein</fullName>
    </recommendedName>
</protein>
<dbReference type="GO" id="GO:0005525">
    <property type="term" value="F:GTP binding"/>
    <property type="evidence" value="ECO:0007669"/>
    <property type="project" value="InterPro"/>
</dbReference>
<dbReference type="InterPro" id="IPR012617">
    <property type="entry name" value="AATF_C"/>
</dbReference>
<dbReference type="OrthoDB" id="5783963at2759"/>
<dbReference type="GO" id="GO:0003924">
    <property type="term" value="F:GTPase activity"/>
    <property type="evidence" value="ECO:0007669"/>
    <property type="project" value="InterPro"/>
</dbReference>
<accession>T0RMF3</accession>
<dbReference type="EMBL" id="JH767159">
    <property type="protein sequence ID" value="EQC33473.1"/>
    <property type="molecule type" value="Genomic_DNA"/>
</dbReference>
<sequence length="425" mass="47313">MVGRMKGLAKSKRVFTVDDDEYDDGTAAATHSGSESEANGHDDDDNDDVAMRPASSLRVRNSNFDDADPAYEGKVVRRTDLKSDDEDDEEDLEREMQDEWSEGEPFAGSDGDDQSGSDLEEEEEEDESEEDDEDSSAVGGGGDVDDVIRALEEEDAAVLMRAKDIETQQHKAKHVHHQKMIWERCLELQIAIKQLIATINGVGVSGSDDESAKRSALAAQLRGCMTTMHAMQQEMYTLPEFSSSSKRSMDAADDMWQGCVDESAAALPQYQSILNKYARQADGVAAKKFKAVNQDVLVQVDAVLADPQRIRRKAHPARDVSSADDATDSEAIEDLQYDDREFYQQLLKEYIENGANGLDANLGASLKLKRKKKIVNRKASKGRVVKYTVMPKLQHFMFPDPTLRYKTNMDIDELFRSLFSSTAKA</sequence>